<keyword evidence="4" id="KW-0949">S-adenosyl-L-methionine</keyword>
<dbReference type="GO" id="GO:0006584">
    <property type="term" value="P:catecholamine metabolic process"/>
    <property type="evidence" value="ECO:0007669"/>
    <property type="project" value="UniProtKB-KW"/>
</dbReference>
<evidence type="ECO:0000256" key="2">
    <source>
        <dbReference type="ARBA" id="ARBA00022603"/>
    </source>
</evidence>
<reference evidence="8" key="1">
    <citation type="submission" date="2022-10" db="EMBL/GenBank/DDBJ databases">
        <authorList>
            <person name="Chen Y."/>
            <person name="Dougan E. K."/>
            <person name="Chan C."/>
            <person name="Rhodes N."/>
            <person name="Thang M."/>
        </authorList>
    </citation>
    <scope>NUCLEOTIDE SEQUENCE</scope>
</reference>
<dbReference type="PROSITE" id="PS51682">
    <property type="entry name" value="SAM_OMT_I"/>
    <property type="match status" value="1"/>
</dbReference>
<dbReference type="Gene3D" id="3.40.50.150">
    <property type="entry name" value="Vaccinia Virus protein VP39"/>
    <property type="match status" value="1"/>
</dbReference>
<feature type="compositionally biased region" description="Basic and acidic residues" evidence="7">
    <location>
        <begin position="586"/>
        <end position="595"/>
    </location>
</feature>
<dbReference type="InterPro" id="IPR002935">
    <property type="entry name" value="SAM_O-MeTrfase"/>
</dbReference>
<sequence length="1583" mass="172545">GTSVSFDEWRNFASKMKEELKRLGIQATAEVDAAMSNILSNACAGEWAWPKGLAVLQNERLRGGGRSLPGFSAVMQSLQWLTAADAGPTQRESSHSAVPVAAMVGESDGISVELVSLQGKRQKFDVSLSMTGRQLRQMISAELPSKALDLLKFLERANFPPSSHALAAVLGEVAEVPEVEVAVANGVDPMKLGLQDMQPRLALAAIGQTETNVEEAESSLQGEQLDALSQFNVVTASVGSDGCELPPQQVGVPYQSNLGATEASEDGGEPSDMPPQPVGVPSERNANAAFSLFQSLGDAVPLNNAVAVGPSKVGVTTAKMPPLPVGVSSNINVEAKVALGEAVDSFQMPPPPVGVPLPPPPVGVPTESNATAILLTSPSMGTSVHGERAFNLPPQQVGVPSKSTADAMETSEEVGPSPTPPQPVGVPSKGIAISMKASEEGDTFSQWGGVRVECNAEIIPSRSRSKVSKGDVMAITGQGIGSHLTPPHPVGVPTESRANATEAAFAPKPDKEPSFMPPQPVGGTIESNAAAKASGVLASSLPPRPVGVPAENWAEGTSECYRASGSIHMFSSKARPKPTCSARFQDSRTKSEAVHMHGKQQPSNGKHVAEKERTASHAMKATQAIETTLGELTKGGDQPAKEGKRIPALQARSNSEGVLSRDQSGLPSKSRMDKEHTDNAMNKLIGPPEHDLLQARIIAEKQQRNSSKTFAKGKIYRLDQIGTSKPIPCQSHLQGFHKQIPQLAQNTREILLWQQLGWVAVDEMKFYMEMAANSYPGVFQSPLVIGNSVSMGEKSHAALVKHLLDMEFFPLNPQAMDGSQSTSQCVQAAYTLGVSRGTEFEFAMKMLKPHMKHTDQPGLQWLVQSAVNPENWIYQTNSGNILISPESNQQQPVPQQSSVIASKKTYQSLIRADQASSSAPAASEDPWLHKDPWQPAHSTMLSSQLKMIETNLEKKIIKQLHEDDKMDVDSDRRMTELESRATHIRIWTTPDPMEWLCNRKPNTREKPFDRRAAQRMPQIASASMSPKDFWNNPVDESFFKDHAIVFAKLASLGKRLKRRNEEQPLDQTEWQGKISSAWPTALLNNFLISLVILKKVTNGRHNLCKELKSRLVEAWHKHVMGCSQNRKTFAGAAFMSPGLTTLNLRKMEPEQQALLRAALNGTFYTADRLEHRNGNQSTKCRFCNAEDSQTHRRWLCPYFQQCRQHLAEEQVTAVLELPAANHGWIPEPPCLLVFRTQCMQIPDETRHVAWPQNLEEELHFFTDGSCLAPTSSTDRTANAAFCRFPNLMQTWAEVYRDVMVFSMLAHATVDGVAVPPSLLPTLQSALLAAAAYRHPGMEAPLRLFTNTSNRQVCQAIESFGAGTKRWLKVAGTQKAKVLEAVVAGGVQRPTQILEIGTYCGYSALRMLLALQRSVPPPLLHIDSLEADAVHAAVACNVLQVAGVSSDQIRIHIGHSKSLLPCWPAAQFGAVFMDQRGSRYEEDLSILEHRQLLAPGAAIIADNVLKPGAPRFLWKLTGRHRQDHSEYHLQILSLQEFAMPFEDWMTVSIRKASPLEASGSEEVPEKIMELHHLAEAMRDLASKP</sequence>
<comment type="similarity">
    <text evidence="6">Belongs to the class I-like SAM-binding methyltransferase superfamily. Cation-dependent O-methyltransferase family.</text>
</comment>
<feature type="compositionally biased region" description="Basic and acidic residues" evidence="7">
    <location>
        <begin position="1002"/>
        <end position="1012"/>
    </location>
</feature>
<feature type="region of interest" description="Disordered" evidence="7">
    <location>
        <begin position="997"/>
        <end position="1018"/>
    </location>
</feature>
<dbReference type="EMBL" id="CAMXCT030002680">
    <property type="protein sequence ID" value="CAL4787119.1"/>
    <property type="molecule type" value="Genomic_DNA"/>
</dbReference>
<dbReference type="Pfam" id="PF13578">
    <property type="entry name" value="Methyltransf_24"/>
    <property type="match status" value="1"/>
</dbReference>
<organism evidence="8">
    <name type="scientific">Cladocopium goreaui</name>
    <dbReference type="NCBI Taxonomy" id="2562237"/>
    <lineage>
        <taxon>Eukaryota</taxon>
        <taxon>Sar</taxon>
        <taxon>Alveolata</taxon>
        <taxon>Dinophyceae</taxon>
        <taxon>Suessiales</taxon>
        <taxon>Symbiodiniaceae</taxon>
        <taxon>Cladocopium</taxon>
    </lineage>
</organism>
<evidence type="ECO:0000256" key="7">
    <source>
        <dbReference type="SAM" id="MobiDB-lite"/>
    </source>
</evidence>
<keyword evidence="5" id="KW-0128">Catecholamine metabolism</keyword>
<protein>
    <recommendedName>
        <fullName evidence="1">catechol O-methyltransferase</fullName>
        <ecNumber evidence="1">2.1.1.6</ecNumber>
    </recommendedName>
</protein>
<evidence type="ECO:0000313" key="9">
    <source>
        <dbReference type="EMBL" id="CAL1153182.1"/>
    </source>
</evidence>
<feature type="compositionally biased region" description="Polar residues" evidence="7">
    <location>
        <begin position="651"/>
        <end position="667"/>
    </location>
</feature>
<dbReference type="PANTHER" id="PTHR43836">
    <property type="entry name" value="CATECHOL O-METHYLTRANSFERASE 1-RELATED"/>
    <property type="match status" value="1"/>
</dbReference>
<feature type="region of interest" description="Disordered" evidence="7">
    <location>
        <begin position="251"/>
        <end position="280"/>
    </location>
</feature>
<dbReference type="GO" id="GO:0032259">
    <property type="term" value="P:methylation"/>
    <property type="evidence" value="ECO:0007669"/>
    <property type="project" value="UniProtKB-KW"/>
</dbReference>
<feature type="region of interest" description="Disordered" evidence="7">
    <location>
        <begin position="391"/>
        <end position="425"/>
    </location>
</feature>
<reference evidence="9" key="2">
    <citation type="submission" date="2024-04" db="EMBL/GenBank/DDBJ databases">
        <authorList>
            <person name="Chen Y."/>
            <person name="Shah S."/>
            <person name="Dougan E. K."/>
            <person name="Thang M."/>
            <person name="Chan C."/>
        </authorList>
    </citation>
    <scope>NUCLEOTIDE SEQUENCE [LARGE SCALE GENOMIC DNA]</scope>
</reference>
<feature type="non-terminal residue" evidence="8">
    <location>
        <position position="1583"/>
    </location>
</feature>
<comment type="caution">
    <text evidence="8">The sequence shown here is derived from an EMBL/GenBank/DDBJ whole genome shotgun (WGS) entry which is preliminary data.</text>
</comment>
<dbReference type="EC" id="2.1.1.6" evidence="1"/>
<evidence type="ECO:0000256" key="1">
    <source>
        <dbReference type="ARBA" id="ARBA00012880"/>
    </source>
</evidence>
<dbReference type="InterPro" id="IPR029063">
    <property type="entry name" value="SAM-dependent_MTases_sf"/>
</dbReference>
<dbReference type="GO" id="GO:0016206">
    <property type="term" value="F:catechol O-methyltransferase activity"/>
    <property type="evidence" value="ECO:0007669"/>
    <property type="project" value="UniProtKB-EC"/>
</dbReference>
<dbReference type="OrthoDB" id="301977at2759"/>
<feature type="region of interest" description="Disordered" evidence="7">
    <location>
        <begin position="586"/>
        <end position="607"/>
    </location>
</feature>
<keyword evidence="3" id="KW-0808">Transferase</keyword>
<name>A0A9P1CZC7_9DINO</name>
<evidence type="ECO:0000256" key="6">
    <source>
        <dbReference type="ARBA" id="ARBA00023453"/>
    </source>
</evidence>
<dbReference type="Proteomes" id="UP001152797">
    <property type="component" value="Unassembled WGS sequence"/>
</dbReference>
<dbReference type="SUPFAM" id="SSF53335">
    <property type="entry name" value="S-adenosyl-L-methionine-dependent methyltransferases"/>
    <property type="match status" value="1"/>
</dbReference>
<evidence type="ECO:0000256" key="3">
    <source>
        <dbReference type="ARBA" id="ARBA00022679"/>
    </source>
</evidence>
<feature type="non-terminal residue" evidence="8">
    <location>
        <position position="1"/>
    </location>
</feature>
<dbReference type="PANTHER" id="PTHR43836:SF2">
    <property type="entry name" value="CATECHOL O-METHYLTRANSFERASE 1-RELATED"/>
    <property type="match status" value="1"/>
</dbReference>
<keyword evidence="2" id="KW-0489">Methyltransferase</keyword>
<keyword evidence="10" id="KW-1185">Reference proteome</keyword>
<evidence type="ECO:0000313" key="10">
    <source>
        <dbReference type="Proteomes" id="UP001152797"/>
    </source>
</evidence>
<evidence type="ECO:0000313" key="8">
    <source>
        <dbReference type="EMBL" id="CAI3999807.1"/>
    </source>
</evidence>
<accession>A0A9P1CZC7</accession>
<feature type="region of interest" description="Disordered" evidence="7">
    <location>
        <begin position="630"/>
        <end position="675"/>
    </location>
</feature>
<evidence type="ECO:0000256" key="5">
    <source>
        <dbReference type="ARBA" id="ARBA00022939"/>
    </source>
</evidence>
<dbReference type="EMBL" id="CAMXCT010002680">
    <property type="protein sequence ID" value="CAI3999807.1"/>
    <property type="molecule type" value="Genomic_DNA"/>
</dbReference>
<evidence type="ECO:0000256" key="4">
    <source>
        <dbReference type="ARBA" id="ARBA00022691"/>
    </source>
</evidence>
<dbReference type="EMBL" id="CAMXCT020002680">
    <property type="protein sequence ID" value="CAL1153182.1"/>
    <property type="molecule type" value="Genomic_DNA"/>
</dbReference>
<proteinExistence type="inferred from homology"/>
<gene>
    <name evidence="8" type="ORF">C1SCF055_LOCUS25979</name>
</gene>